<dbReference type="InterPro" id="IPR023271">
    <property type="entry name" value="Aquaporin-like"/>
</dbReference>
<organism evidence="9 10">
    <name type="scientific">Gracilibacillus oryzae</name>
    <dbReference type="NCBI Taxonomy" id="1672701"/>
    <lineage>
        <taxon>Bacteria</taxon>
        <taxon>Bacillati</taxon>
        <taxon>Bacillota</taxon>
        <taxon>Bacilli</taxon>
        <taxon>Bacillales</taxon>
        <taxon>Bacillaceae</taxon>
        <taxon>Gracilibacillus</taxon>
    </lineage>
</organism>
<name>A0A7C8KT15_9BACI</name>
<feature type="transmembrane region" description="Helical" evidence="8">
    <location>
        <begin position="6"/>
        <end position="27"/>
    </location>
</feature>
<dbReference type="Pfam" id="PF00230">
    <property type="entry name" value="MIP"/>
    <property type="match status" value="1"/>
</dbReference>
<dbReference type="OrthoDB" id="9807293at2"/>
<dbReference type="RefSeq" id="WP_153400736.1">
    <property type="nucleotide sequence ID" value="NZ_ML762424.1"/>
</dbReference>
<dbReference type="NCBIfam" id="TIGR00861">
    <property type="entry name" value="MIP"/>
    <property type="match status" value="1"/>
</dbReference>
<comment type="caution">
    <text evidence="9">The sequence shown here is derived from an EMBL/GenBank/DDBJ whole genome shotgun (WGS) entry which is preliminary data.</text>
</comment>
<evidence type="ECO:0000313" key="9">
    <source>
        <dbReference type="EMBL" id="KAB8139461.1"/>
    </source>
</evidence>
<dbReference type="InterPro" id="IPR000425">
    <property type="entry name" value="MIP"/>
</dbReference>
<dbReference type="PANTHER" id="PTHR43829:SF9">
    <property type="entry name" value="AQUAPORIN-9"/>
    <property type="match status" value="1"/>
</dbReference>
<keyword evidence="3 7" id="KW-0813">Transport</keyword>
<keyword evidence="4 7" id="KW-0812">Transmembrane</keyword>
<feature type="transmembrane region" description="Helical" evidence="8">
    <location>
        <begin position="34"/>
        <end position="55"/>
    </location>
</feature>
<accession>A0A7C8KT15</accession>
<proteinExistence type="inferred from homology"/>
<evidence type="ECO:0000256" key="2">
    <source>
        <dbReference type="ARBA" id="ARBA00006175"/>
    </source>
</evidence>
<feature type="transmembrane region" description="Helical" evidence="8">
    <location>
        <begin position="134"/>
        <end position="151"/>
    </location>
</feature>
<feature type="transmembrane region" description="Helical" evidence="8">
    <location>
        <begin position="163"/>
        <end position="184"/>
    </location>
</feature>
<dbReference type="PROSITE" id="PS00221">
    <property type="entry name" value="MIP"/>
    <property type="match status" value="1"/>
</dbReference>
<dbReference type="PANTHER" id="PTHR43829">
    <property type="entry name" value="AQUAPORIN OR AQUAGLYCEROPORIN RELATED"/>
    <property type="match status" value="1"/>
</dbReference>
<keyword evidence="6 8" id="KW-0472">Membrane</keyword>
<dbReference type="Gene3D" id="1.20.1080.10">
    <property type="entry name" value="Glycerol uptake facilitator protein"/>
    <property type="match status" value="1"/>
</dbReference>
<dbReference type="PRINTS" id="PR00783">
    <property type="entry name" value="MINTRINSICP"/>
</dbReference>
<comment type="similarity">
    <text evidence="2 7">Belongs to the MIP/aquaporin (TC 1.A.8) family.</text>
</comment>
<dbReference type="EMBL" id="WEID01000001">
    <property type="protein sequence ID" value="KAB8139461.1"/>
    <property type="molecule type" value="Genomic_DNA"/>
</dbReference>
<sequence>MSEFLAELIGTMILVIFGGGVVGGVVLKKTKAEGAGWVVITIGWGLAVTMAVYAVGNFSDAHVNPAVTLGFASIGEFPWSKVPMYISAQLLGGLIGGIIVFLQYLPHWGVTEDKAAKLSVFSTDPAIRSTPSNLLSEIIGTFVLVMGLLFIGANDFTDGLNPAIVGLLIIAIGMSLGGTTGYAINPARDLGPRIAHAILPIKGKGGSDWGYAAIPVLGPIIGGVYGAAFYNAFFTGNMTSLFWVMSVVIFIIIITAVVHEFKKSETKITSNKTNESAV</sequence>
<feature type="transmembrane region" description="Helical" evidence="8">
    <location>
        <begin position="209"/>
        <end position="234"/>
    </location>
</feature>
<protein>
    <submittedName>
        <fullName evidence="9">Aquaporin family protein</fullName>
    </submittedName>
</protein>
<evidence type="ECO:0000256" key="5">
    <source>
        <dbReference type="ARBA" id="ARBA00022989"/>
    </source>
</evidence>
<evidence type="ECO:0000256" key="3">
    <source>
        <dbReference type="ARBA" id="ARBA00022448"/>
    </source>
</evidence>
<dbReference type="AlphaFoldDB" id="A0A7C8KT15"/>
<evidence type="ECO:0000313" key="10">
    <source>
        <dbReference type="Proteomes" id="UP000480246"/>
    </source>
</evidence>
<dbReference type="GO" id="GO:0005886">
    <property type="term" value="C:plasma membrane"/>
    <property type="evidence" value="ECO:0007669"/>
    <property type="project" value="TreeGrafter"/>
</dbReference>
<dbReference type="InterPro" id="IPR022357">
    <property type="entry name" value="MIP_CS"/>
</dbReference>
<dbReference type="SUPFAM" id="SSF81338">
    <property type="entry name" value="Aquaporin-like"/>
    <property type="match status" value="1"/>
</dbReference>
<evidence type="ECO:0000256" key="8">
    <source>
        <dbReference type="SAM" id="Phobius"/>
    </source>
</evidence>
<dbReference type="GO" id="GO:0015254">
    <property type="term" value="F:glycerol channel activity"/>
    <property type="evidence" value="ECO:0007669"/>
    <property type="project" value="TreeGrafter"/>
</dbReference>
<dbReference type="Proteomes" id="UP000480246">
    <property type="component" value="Unassembled WGS sequence"/>
</dbReference>
<gene>
    <name evidence="9" type="ORF">F9U64_00045</name>
</gene>
<keyword evidence="10" id="KW-1185">Reference proteome</keyword>
<keyword evidence="5 8" id="KW-1133">Transmembrane helix</keyword>
<dbReference type="InterPro" id="IPR050363">
    <property type="entry name" value="MIP/Aquaporin"/>
</dbReference>
<evidence type="ECO:0000256" key="1">
    <source>
        <dbReference type="ARBA" id="ARBA00004141"/>
    </source>
</evidence>
<evidence type="ECO:0000256" key="7">
    <source>
        <dbReference type="RuleBase" id="RU000477"/>
    </source>
</evidence>
<feature type="transmembrane region" description="Helical" evidence="8">
    <location>
        <begin position="84"/>
        <end position="105"/>
    </location>
</feature>
<comment type="subcellular location">
    <subcellularLocation>
        <location evidence="1">Membrane</location>
        <topology evidence="1">Multi-pass membrane protein</topology>
    </subcellularLocation>
</comment>
<feature type="transmembrane region" description="Helical" evidence="8">
    <location>
        <begin position="240"/>
        <end position="258"/>
    </location>
</feature>
<evidence type="ECO:0000256" key="6">
    <source>
        <dbReference type="ARBA" id="ARBA00023136"/>
    </source>
</evidence>
<reference evidence="9 10" key="1">
    <citation type="submission" date="2019-10" db="EMBL/GenBank/DDBJ databases">
        <title>Gracilibacillus sp. nov. isolated from rice seeds.</title>
        <authorList>
            <person name="He S."/>
        </authorList>
    </citation>
    <scope>NUCLEOTIDE SEQUENCE [LARGE SCALE GENOMIC DNA]</scope>
    <source>
        <strain evidence="9 10">TD8</strain>
    </source>
</reference>
<evidence type="ECO:0000256" key="4">
    <source>
        <dbReference type="ARBA" id="ARBA00022692"/>
    </source>
</evidence>